<comment type="subcellular location">
    <subcellularLocation>
        <location evidence="1">Host nucleus</location>
    </subcellularLocation>
    <subcellularLocation>
        <location evidence="2">Secreted</location>
    </subcellularLocation>
</comment>
<feature type="region of interest" description="Disordered" evidence="6">
    <location>
        <begin position="841"/>
        <end position="876"/>
    </location>
</feature>
<reference evidence="8" key="1">
    <citation type="submission" date="2016-07" db="EMBL/GenBank/DDBJ databases">
        <authorList>
            <person name="Jaenicke Sebastian"/>
        </authorList>
    </citation>
    <scope>NUCLEOTIDE SEQUENCE [LARGE SCALE GENOMIC DNA]</scope>
</reference>
<dbReference type="PATRIC" id="fig|1261556.5.peg.604"/>
<dbReference type="InterPro" id="IPR053450">
    <property type="entry name" value="TALE"/>
</dbReference>
<evidence type="ECO:0000256" key="3">
    <source>
        <dbReference type="ARBA" id="ARBA00022525"/>
    </source>
</evidence>
<organism evidence="7 8">
    <name type="scientific">Xanthomonas translucens pv. translucens DSM 18974</name>
    <dbReference type="NCBI Taxonomy" id="1261556"/>
    <lineage>
        <taxon>Bacteria</taxon>
        <taxon>Pseudomonadati</taxon>
        <taxon>Pseudomonadota</taxon>
        <taxon>Gammaproteobacteria</taxon>
        <taxon>Lysobacterales</taxon>
        <taxon>Lysobacteraceae</taxon>
        <taxon>Xanthomonas</taxon>
        <taxon>Xanthomonas translucens group</taxon>
    </lineage>
</organism>
<evidence type="ECO:0000256" key="2">
    <source>
        <dbReference type="ARBA" id="ARBA00004613"/>
    </source>
</evidence>
<dbReference type="RefSeq" id="WP_065898847.1">
    <property type="nucleotide sequence ID" value="NZ_LT604072.1"/>
</dbReference>
<dbReference type="GO" id="GO:0042025">
    <property type="term" value="C:host cell nucleus"/>
    <property type="evidence" value="ECO:0007669"/>
    <property type="project" value="UniProtKB-SubCell"/>
</dbReference>
<dbReference type="Proteomes" id="UP000093071">
    <property type="component" value="Chromosome I"/>
</dbReference>
<dbReference type="GO" id="GO:0005576">
    <property type="term" value="C:extracellular region"/>
    <property type="evidence" value="ECO:0007669"/>
    <property type="project" value="UniProtKB-SubCell"/>
</dbReference>
<feature type="compositionally biased region" description="Basic residues" evidence="6">
    <location>
        <begin position="131"/>
        <end position="141"/>
    </location>
</feature>
<dbReference type="Pfam" id="PF03377">
    <property type="entry name" value="TAL_effector"/>
    <property type="match status" value="14"/>
</dbReference>
<name>A0A1C3TJJ8_XANCT</name>
<protein>
    <submittedName>
        <fullName evidence="7">AvrBs3-like putative avirulence protein</fullName>
    </submittedName>
</protein>
<dbReference type="EMBL" id="LT604072">
    <property type="protein sequence ID" value="SCB03383.1"/>
    <property type="molecule type" value="Genomic_DNA"/>
</dbReference>
<keyword evidence="3" id="KW-0964">Secreted</keyword>
<evidence type="ECO:0000256" key="6">
    <source>
        <dbReference type="SAM" id="MobiDB-lite"/>
    </source>
</evidence>
<dbReference type="Gene3D" id="6.10.140.500">
    <property type="match status" value="7"/>
</dbReference>
<keyword evidence="5" id="KW-0677">Repeat</keyword>
<gene>
    <name evidence="7" type="primary">talCW1</name>
    <name evidence="7" type="ORF">BN444_04225</name>
</gene>
<feature type="region of interest" description="Disordered" evidence="6">
    <location>
        <begin position="126"/>
        <end position="154"/>
    </location>
</feature>
<evidence type="ECO:0000313" key="8">
    <source>
        <dbReference type="Proteomes" id="UP000093071"/>
    </source>
</evidence>
<evidence type="ECO:0000313" key="7">
    <source>
        <dbReference type="EMBL" id="SCB03383.1"/>
    </source>
</evidence>
<accession>A0A1C3TJJ8</accession>
<dbReference type="AlphaFoldDB" id="A0A1C3TJJ8"/>
<evidence type="ECO:0000256" key="5">
    <source>
        <dbReference type="ARBA" id="ARBA00022737"/>
    </source>
</evidence>
<feature type="region of interest" description="Disordered" evidence="6">
    <location>
        <begin position="1"/>
        <end position="60"/>
    </location>
</feature>
<feature type="region of interest" description="Disordered" evidence="6">
    <location>
        <begin position="890"/>
        <end position="932"/>
    </location>
</feature>
<dbReference type="InterPro" id="IPR005042">
    <property type="entry name" value="TAL_effector_rpt"/>
</dbReference>
<evidence type="ECO:0000256" key="4">
    <source>
        <dbReference type="ARBA" id="ARBA00022562"/>
    </source>
</evidence>
<keyword evidence="4" id="KW-1048">Host nucleus</keyword>
<evidence type="ECO:0000256" key="1">
    <source>
        <dbReference type="ARBA" id="ARBA00004147"/>
    </source>
</evidence>
<proteinExistence type="predicted"/>
<dbReference type="NCBIfam" id="NF041308">
    <property type="entry name" value="AvrBs3"/>
    <property type="match status" value="1"/>
</dbReference>
<sequence length="1005" mass="106392">MDPIRSRTPSPARELQAGSQPDAVQPIADRLVSPPAGSPLDGLPARRTMSRTQLPSPPASVPAFSAGSFSDLLRQVDSSLFDASLFDSMPAFGAHHAQVATGELDEAQSALRAADDPQPPVRVAVTAARPPRAKPAQRPRRAAQTSDASPDAHVDLSTFGYSQQQQEKIKPTVRSTVAQHHAALVGHGFTHAHIVELSKHPAALGTIAARYSEMIAALPEATHEDIVGVGKQWSGARALEALLMVAEELRAPPLQLVTGQLLKIAKRGGVTAVEAVHASRNALTGAPLHLTPDQVVAIVSNNGGKQALETVQRLLPVLCQDHGLTPGQVVAIASNIGGKPALETVQRLLPVLCQPPYGLSPNQVVAIASHNGGKPALETVQRLLPVLCKPPYGLTPNQVVAIASHDGGKQALETVQRLLPVLCQDHGLTPGQVVAIANNIGGKPALETVQRLLLVLCQPPYNLTPNQVVAIASNHGGKQALETVQRLLPVLCKPPYNLTPEQVVAIASNGGGKQALETVERLLPVLCKPAYGLTPDQVVVIASHNGGKQALETVQRLLPVLCQPPYGLTPNQVVAIASHDGGKQALETVQRLLPVLCKPPYGLTPNQVVAIASHDGGKQALETVERLLPVLCKPPYGLTPDQVVAIASHDGGKQALETVQRLLPVLCQDHGLTPGQVVAIANNIGGKQALETVERLLPVLCKPSYGLTPEQVVAIASQDGGKQALESIFAQLSSPDPALATLTNDRLAALACIGGRPALDAVKKGLPHAPALITRVHNRVHEGTAHLVADLAQVVRVLSFFQCHSHPAQAFDEAMRQFRMSRHGLLQLFRRVGVTELEARSGTLPPASQRWDRMLQASGRKGAKPPSASAQTQGQESLDAFADSLERELDAPSPMHQAGQTLASSRKRSRSESSVNRSSAQQAAEVFVPEQRDAPPLLPLSSWGVKRRRTRIGGLPDPGTPTHGDLAASSAAFLEQDADPFAGAAEDFPAFDQEEIAWLKELLAH</sequence>